<keyword evidence="2" id="KW-0272">Extracellular matrix</keyword>
<dbReference type="InterPro" id="IPR002035">
    <property type="entry name" value="VWF_A"/>
</dbReference>
<evidence type="ECO:0000256" key="4">
    <source>
        <dbReference type="ARBA" id="ARBA00023119"/>
    </source>
</evidence>
<dbReference type="PANTHER" id="PTHR24020">
    <property type="entry name" value="COLLAGEN ALPHA"/>
    <property type="match status" value="1"/>
</dbReference>
<evidence type="ECO:0000256" key="1">
    <source>
        <dbReference type="ARBA" id="ARBA00004498"/>
    </source>
</evidence>
<dbReference type="InterPro" id="IPR050525">
    <property type="entry name" value="ECM_Assembly_Org"/>
</dbReference>
<dbReference type="PROSITE" id="PS50234">
    <property type="entry name" value="VWFA"/>
    <property type="match status" value="4"/>
</dbReference>
<sequence length="1482" mass="164736">MWSACLKSGERRVRFGLIVYSNTPHSEFTLNQYYKQADVERAVSNIKASGGSRNTAQALMYALNYFSQDHGGRRAKNVPQVLFLITDGQMDDPAGLEKWNDLLANSEVNLFAIGAAGAREAELSTIAEGSRGKVLYVNDYQGLSGLQQQITRELCNLTKPVCEKEMGDLVFLIDGSESIKPLSWDVVKKTMFGIVKELDIAPDKWRVSVAQFSDIFLDHFYLNTYSNLAGVNAGIQDIKQRKQGTSTWMALRRIKEYFTSKHGSRIAEGVSQNLLLITDGEANDDKDLEALADLRAMNVEITVIGVGKDIRKSELLEIAGTPDRVLIETFESLKLKTTIRKVLSLLCRPQQSIESRDCNIDIGIGFDVSRRATTQPLLRPHVEPLVRAALLSVSVIPDLCCVTSDKIDTKIGYRIVSGQDDRVLEDFDFEKYNEDVARKVLLLRPAVPLAFNTFLLDSFREKFVRSTAKVKVLILFTDGLDDTIERLMASSEKLKHSGVSSLLIVSLEGVVDFHHLEFGRGFDYRQPLSINMLNVGNALMKQIDSAALRECCNVLCSCTGMSGPRGPPGRPAQKGLPGKMGYPGLPGDEGVMGERGPPGLNGTHGHNGCRGNRGFKGEDGENGLDGVDGEQGDTSLKGLAGPKGDPGDAGMKGFKGSTGPKGHLGVRGDPGSPGLDNRTTGLKGERGGPGLTGDEGLPGPKGDIGGKGDSVSDAQVLLGEEARRDFRVSHQMKEVTRASEDLRVTLDQQEQMVIWGPQETEVNQVYLEFRVRAVRLEFKGLMDARDAEGRGVYPVTWGSKEIEGQTDSKDLRVTLVLQVVEVIPGKEEWMDTGGSPGASEMPECKLVEKIRNNCANGGQCPAYPTELVIALDMSAGVTTEVFEQMRAATLSLLEDISIAETTCPWGARVSVISYNSESKYLIRFSDHRQKKLLLEAVSTIPLKRTTKIREMGQAMLFVARNVFKRVREGRLMRKVALFFTNGPSEDASSIKTAMLEFKAADIGLGVVALQPAKDVQLAFQVDDTRSFIVVDGEGVSRIKQCVICFDRCNPNPTCGINLTPEPLRIDMDLSVLMDASDNLNPQQHLTVKDLTLSLLDYVDVSSEPSAADGKARVSVYQQSSSYGYSYIHEEFSFTAFKNSSMMKRLITDTVKQVGGASRVEFALEWMITNVLLKAERPRKKQMIVAVFGQEHLDKAQLDYVSKLCKCQNVVLFIVMAGQKFDWRQMEKLTSVPLEQRLVFLGSARQRDRQYAGRFINAFLHQLNREPIPRSDVPARECDAFQPRTVEFGQSVERDVVPIVPQTEEAQEEDEEEYTYIESFLNDYTLTEEHTEEHKEDPVEPHKIKKARCFLKRDTGLACPSYVLRWHYDLKNGRCLQFWYGGCGGNENRFLTEAECFSECGSIESENHPQDDPNPNEDVCQFDYDEGRCSEYSVKWYFNIRSGECLRFWYSGCEGNANRFNTRKDCEIGCLKSRKASSDTSKL</sequence>
<dbReference type="GO" id="GO:0007155">
    <property type="term" value="P:cell adhesion"/>
    <property type="evidence" value="ECO:0007669"/>
    <property type="project" value="UniProtKB-KW"/>
</dbReference>
<dbReference type="EMBL" id="SOYY01000008">
    <property type="protein sequence ID" value="KAA0718315.1"/>
    <property type="molecule type" value="Genomic_DNA"/>
</dbReference>
<evidence type="ECO:0000259" key="8">
    <source>
        <dbReference type="PROSITE" id="PS50279"/>
    </source>
</evidence>
<dbReference type="InterPro" id="IPR020901">
    <property type="entry name" value="Prtase_inh_Kunz-CS"/>
</dbReference>
<dbReference type="PRINTS" id="PR00453">
    <property type="entry name" value="VWFADOMAIN"/>
</dbReference>
<dbReference type="SMART" id="SM00327">
    <property type="entry name" value="VWA"/>
    <property type="match status" value="4"/>
</dbReference>
<gene>
    <name evidence="9" type="ORF">E1301_Tti017284</name>
</gene>
<dbReference type="CDD" id="cd22630">
    <property type="entry name" value="Kunitz_collagen_alpha6_VI"/>
    <property type="match status" value="1"/>
</dbReference>
<feature type="domain" description="BPTI/Kunitz inhibitor" evidence="8">
    <location>
        <begin position="1348"/>
        <end position="1399"/>
    </location>
</feature>
<evidence type="ECO:0000313" key="9">
    <source>
        <dbReference type="EMBL" id="KAA0718315.1"/>
    </source>
</evidence>
<feature type="region of interest" description="Disordered" evidence="6">
    <location>
        <begin position="601"/>
        <end position="708"/>
    </location>
</feature>
<evidence type="ECO:0000256" key="6">
    <source>
        <dbReference type="SAM" id="MobiDB-lite"/>
    </source>
</evidence>
<accession>A0A5A9P9H3</accession>
<name>A0A5A9P9H3_9TELE</name>
<protein>
    <submittedName>
        <fullName evidence="9">Collagen alpha-6(VI) chain</fullName>
    </submittedName>
</protein>
<dbReference type="PROSITE" id="PS50279">
    <property type="entry name" value="BPTI_KUNITZ_2"/>
    <property type="match status" value="2"/>
</dbReference>
<dbReference type="Gene3D" id="3.40.50.410">
    <property type="entry name" value="von Willebrand factor, type A domain"/>
    <property type="match status" value="4"/>
</dbReference>
<keyword evidence="5" id="KW-1015">Disulfide bond</keyword>
<comment type="caution">
    <text evidence="9">The sequence shown here is derived from an EMBL/GenBank/DDBJ whole genome shotgun (WGS) entry which is preliminary data.</text>
</comment>
<dbReference type="Proteomes" id="UP000324632">
    <property type="component" value="Chromosome 8"/>
</dbReference>
<keyword evidence="2" id="KW-0964">Secreted</keyword>
<feature type="domain" description="VWFA" evidence="7">
    <location>
        <begin position="866"/>
        <end position="1042"/>
    </location>
</feature>
<reference evidence="9 10" key="1">
    <citation type="journal article" date="2019" name="Mol. Ecol. Resour.">
        <title>Chromosome-level genome assembly of Triplophysa tibetana, a fish adapted to the harsh high-altitude environment of the Tibetan Plateau.</title>
        <authorList>
            <person name="Yang X."/>
            <person name="Liu H."/>
            <person name="Ma Z."/>
            <person name="Zou Y."/>
            <person name="Zou M."/>
            <person name="Mao Y."/>
            <person name="Li X."/>
            <person name="Wang H."/>
            <person name="Chen T."/>
            <person name="Wang W."/>
            <person name="Yang R."/>
        </authorList>
    </citation>
    <scope>NUCLEOTIDE SEQUENCE [LARGE SCALE GENOMIC DNA]</scope>
    <source>
        <strain evidence="9">TTIB1903HZAU</strain>
        <tissue evidence="9">Muscle</tissue>
    </source>
</reference>
<dbReference type="GO" id="GO:0004867">
    <property type="term" value="F:serine-type endopeptidase inhibitor activity"/>
    <property type="evidence" value="ECO:0007669"/>
    <property type="project" value="InterPro"/>
</dbReference>
<dbReference type="FunFam" id="4.10.410.10:FF:000020">
    <property type="entry name" value="Collagen, type VI, alpha 3"/>
    <property type="match status" value="2"/>
</dbReference>
<feature type="domain" description="VWFA" evidence="7">
    <location>
        <begin position="6"/>
        <end position="150"/>
    </location>
</feature>
<dbReference type="InterPro" id="IPR008160">
    <property type="entry name" value="Collagen"/>
</dbReference>
<proteinExistence type="predicted"/>
<dbReference type="Pfam" id="PF00014">
    <property type="entry name" value="Kunitz_BPTI"/>
    <property type="match status" value="2"/>
</dbReference>
<dbReference type="PRINTS" id="PR00759">
    <property type="entry name" value="BASICPTASE"/>
</dbReference>
<dbReference type="Gene3D" id="4.10.410.10">
    <property type="entry name" value="Pancreatic trypsin inhibitor Kunitz domain"/>
    <property type="match status" value="2"/>
</dbReference>
<evidence type="ECO:0000256" key="3">
    <source>
        <dbReference type="ARBA" id="ARBA00022889"/>
    </source>
</evidence>
<dbReference type="Pfam" id="PF00092">
    <property type="entry name" value="VWA"/>
    <property type="match status" value="4"/>
</dbReference>
<evidence type="ECO:0000256" key="2">
    <source>
        <dbReference type="ARBA" id="ARBA00022530"/>
    </source>
</evidence>
<evidence type="ECO:0000313" key="10">
    <source>
        <dbReference type="Proteomes" id="UP000324632"/>
    </source>
</evidence>
<dbReference type="CDD" id="cd22635">
    <property type="entry name" value="Kunitz_papilin"/>
    <property type="match status" value="1"/>
</dbReference>
<feature type="domain" description="BPTI/Kunitz inhibitor" evidence="8">
    <location>
        <begin position="1419"/>
        <end position="1469"/>
    </location>
</feature>
<dbReference type="SUPFAM" id="SSF57362">
    <property type="entry name" value="BPTI-like"/>
    <property type="match status" value="2"/>
</dbReference>
<evidence type="ECO:0000259" key="7">
    <source>
        <dbReference type="PROSITE" id="PS50234"/>
    </source>
</evidence>
<dbReference type="Pfam" id="PF01391">
    <property type="entry name" value="Collagen"/>
    <property type="match status" value="1"/>
</dbReference>
<feature type="domain" description="VWFA" evidence="7">
    <location>
        <begin position="1068"/>
        <end position="1262"/>
    </location>
</feature>
<dbReference type="PANTHER" id="PTHR24020:SF86">
    <property type="entry name" value="COLLAGEN, TYPE VI, ALPHA 4"/>
    <property type="match status" value="1"/>
</dbReference>
<dbReference type="CDD" id="cd01450">
    <property type="entry name" value="vWFA_subfamily_ECM"/>
    <property type="match status" value="3"/>
</dbReference>
<organism evidence="9 10">
    <name type="scientific">Triplophysa tibetana</name>
    <dbReference type="NCBI Taxonomy" id="1572043"/>
    <lineage>
        <taxon>Eukaryota</taxon>
        <taxon>Metazoa</taxon>
        <taxon>Chordata</taxon>
        <taxon>Craniata</taxon>
        <taxon>Vertebrata</taxon>
        <taxon>Euteleostomi</taxon>
        <taxon>Actinopterygii</taxon>
        <taxon>Neopterygii</taxon>
        <taxon>Teleostei</taxon>
        <taxon>Ostariophysi</taxon>
        <taxon>Cypriniformes</taxon>
        <taxon>Nemacheilidae</taxon>
        <taxon>Triplophysa</taxon>
    </lineage>
</organism>
<dbReference type="SMART" id="SM00131">
    <property type="entry name" value="KU"/>
    <property type="match status" value="2"/>
</dbReference>
<dbReference type="GO" id="GO:0005581">
    <property type="term" value="C:collagen trimer"/>
    <property type="evidence" value="ECO:0007669"/>
    <property type="project" value="UniProtKB-KW"/>
</dbReference>
<dbReference type="InterPro" id="IPR036880">
    <property type="entry name" value="Kunitz_BPTI_sf"/>
</dbReference>
<keyword evidence="10" id="KW-1185">Reference proteome</keyword>
<keyword evidence="3" id="KW-0130">Cell adhesion</keyword>
<dbReference type="PROSITE" id="PS00280">
    <property type="entry name" value="BPTI_KUNITZ_1"/>
    <property type="match status" value="2"/>
</dbReference>
<dbReference type="InterPro" id="IPR036465">
    <property type="entry name" value="vWFA_dom_sf"/>
</dbReference>
<dbReference type="SUPFAM" id="SSF53300">
    <property type="entry name" value="vWA-like"/>
    <property type="match status" value="4"/>
</dbReference>
<evidence type="ECO:0000256" key="5">
    <source>
        <dbReference type="ARBA" id="ARBA00023157"/>
    </source>
</evidence>
<feature type="domain" description="VWFA" evidence="7">
    <location>
        <begin position="168"/>
        <end position="346"/>
    </location>
</feature>
<keyword evidence="4 9" id="KW-0176">Collagen</keyword>
<dbReference type="InterPro" id="IPR002223">
    <property type="entry name" value="Kunitz_BPTI"/>
</dbReference>
<comment type="subcellular location">
    <subcellularLocation>
        <location evidence="1">Secreted</location>
        <location evidence="1">Extracellular space</location>
        <location evidence="1">Extracellular matrix</location>
    </subcellularLocation>
</comment>